<protein>
    <submittedName>
        <fullName evidence="2">Tia invasion determinant</fullName>
    </submittedName>
</protein>
<comment type="caution">
    <text evidence="2">The sequence shown here is derived from an EMBL/GenBank/DDBJ whole genome shotgun (WGS) entry which is preliminary data.</text>
</comment>
<keyword evidence="1" id="KW-1133">Transmembrane helix</keyword>
<sequence>MKFITKKLLLACLITACFGNILTAKDIGLYLAPKFIFNIGDSGIQKEGDEKNTMNMYVGGGISIGYNFDVLSKYSTVRIEFEYLYRNPTPNNAYLNNIQSIQMHTFLAAAYYDINFLYINYDNKDSKRSVLNNGKRPVMSIYLGFLVGGALNTCIMNTIYEYNGLFKYSSYYNELQFLYGAGGGLAFHLTPVLSLDLGYRIILNLESKFTHDAAVSIRFNF</sequence>
<accession>A0ABT8YUM5</accession>
<feature type="transmembrane region" description="Helical" evidence="1">
    <location>
        <begin position="141"/>
        <end position="160"/>
    </location>
</feature>
<dbReference type="Gene3D" id="2.40.160.20">
    <property type="match status" value="1"/>
</dbReference>
<feature type="transmembrane region" description="Helical" evidence="1">
    <location>
        <begin position="180"/>
        <end position="199"/>
    </location>
</feature>
<organism evidence="2 3">
    <name type="scientific">Brachyspira innocens</name>
    <dbReference type="NCBI Taxonomy" id="13264"/>
    <lineage>
        <taxon>Bacteria</taxon>
        <taxon>Pseudomonadati</taxon>
        <taxon>Spirochaetota</taxon>
        <taxon>Spirochaetia</taxon>
        <taxon>Brachyspirales</taxon>
        <taxon>Brachyspiraceae</taxon>
        <taxon>Brachyspira</taxon>
    </lineage>
</organism>
<dbReference type="InterPro" id="IPR011250">
    <property type="entry name" value="OMP/PagP_B-barrel"/>
</dbReference>
<evidence type="ECO:0000313" key="3">
    <source>
        <dbReference type="Proteomes" id="UP001175147"/>
    </source>
</evidence>
<name>A0ABT8YUM5_9SPIR</name>
<keyword evidence="1" id="KW-0812">Transmembrane</keyword>
<gene>
    <name evidence="2" type="ORF">Q5M86_02150</name>
</gene>
<evidence type="ECO:0000256" key="1">
    <source>
        <dbReference type="SAM" id="Phobius"/>
    </source>
</evidence>
<proteinExistence type="predicted"/>
<dbReference type="SUPFAM" id="SSF56925">
    <property type="entry name" value="OMPA-like"/>
    <property type="match status" value="1"/>
</dbReference>
<feature type="transmembrane region" description="Helical" evidence="1">
    <location>
        <begin position="101"/>
        <end position="121"/>
    </location>
</feature>
<reference evidence="2" key="1">
    <citation type="submission" date="2023-07" db="EMBL/GenBank/DDBJ databases">
        <title>Mucosal microbiota of week-old chicken and adult hens.</title>
        <authorList>
            <person name="Volf J."/>
            <person name="Karasova D."/>
            <person name="Crhanova M."/>
            <person name="Faldynova M."/>
            <person name="Prikrylova H."/>
            <person name="Zeman M."/>
            <person name="Babak V."/>
            <person name="Rajova J."/>
            <person name="Rychlik I."/>
        </authorList>
    </citation>
    <scope>NUCLEOTIDE SEQUENCE</scope>
    <source>
        <strain evidence="2">ET902</strain>
    </source>
</reference>
<dbReference type="Proteomes" id="UP001175147">
    <property type="component" value="Unassembled WGS sequence"/>
</dbReference>
<keyword evidence="3" id="KW-1185">Reference proteome</keyword>
<dbReference type="EMBL" id="JAUPBM010000013">
    <property type="protein sequence ID" value="MDO7019571.1"/>
    <property type="molecule type" value="Genomic_DNA"/>
</dbReference>
<keyword evidence="1" id="KW-0472">Membrane</keyword>
<evidence type="ECO:0000313" key="2">
    <source>
        <dbReference type="EMBL" id="MDO7019571.1"/>
    </source>
</evidence>
<dbReference type="RefSeq" id="WP_020003440.1">
    <property type="nucleotide sequence ID" value="NZ_JAUPBL010000019.1"/>
</dbReference>